<dbReference type="Proteomes" id="UP000722791">
    <property type="component" value="Unassembled WGS sequence"/>
</dbReference>
<comment type="caution">
    <text evidence="3">The sequence shown here is derived from an EMBL/GenBank/DDBJ whole genome shotgun (WGS) entry which is preliminary data.</text>
</comment>
<feature type="non-terminal residue" evidence="3">
    <location>
        <position position="1"/>
    </location>
</feature>
<name>A0A8J4LWA0_9CHLO</name>
<feature type="compositionally biased region" description="Low complexity" evidence="2">
    <location>
        <begin position="201"/>
        <end position="214"/>
    </location>
</feature>
<sequence>GLEARTAAARRLLVVVADPGMRLPDLTSELAAMAGVAGNEEAEGRLRSAFMSLVEPGAGAFRSITNALAASLLLYITLGVPAAHGSGSAAAASGSASHGVAAPASMVLLGRVGASGLAADVAALGEQLLMLCAVNEAVHGDLYEEMYVQVAEQEAAASQEASALQLQQQRRQQQQQQQAAAVAVAAGLADGSRSGEQPVSAAAAQGAGQLPAAASGEGPRAPQGDVKRNSGRAEEERLQEGDEI</sequence>
<evidence type="ECO:0000256" key="2">
    <source>
        <dbReference type="SAM" id="MobiDB-lite"/>
    </source>
</evidence>
<dbReference type="EMBL" id="BNCQ01000049">
    <property type="protein sequence ID" value="GIM13440.1"/>
    <property type="molecule type" value="Genomic_DNA"/>
</dbReference>
<dbReference type="AlphaFoldDB" id="A0A8J4LWA0"/>
<dbReference type="GO" id="GO:0007165">
    <property type="term" value="P:signal transduction"/>
    <property type="evidence" value="ECO:0007669"/>
    <property type="project" value="TreeGrafter"/>
</dbReference>
<evidence type="ECO:0000313" key="4">
    <source>
        <dbReference type="Proteomes" id="UP000722791"/>
    </source>
</evidence>
<feature type="region of interest" description="Disordered" evidence="2">
    <location>
        <begin position="191"/>
        <end position="244"/>
    </location>
</feature>
<proteinExistence type="inferred from homology"/>
<reference evidence="3" key="1">
    <citation type="journal article" date="2021" name="Proc. Natl. Acad. Sci. U.S.A.">
        <title>Three genomes in the algal genus Volvox reveal the fate of a haploid sex-determining region after a transition to homothallism.</title>
        <authorList>
            <person name="Yamamoto K."/>
            <person name="Hamaji T."/>
            <person name="Kawai-Toyooka H."/>
            <person name="Matsuzaki R."/>
            <person name="Takahashi F."/>
            <person name="Nishimura Y."/>
            <person name="Kawachi M."/>
            <person name="Noguchi H."/>
            <person name="Minakuchi Y."/>
            <person name="Umen J.G."/>
            <person name="Toyoda A."/>
            <person name="Nozaki H."/>
        </authorList>
    </citation>
    <scope>NUCLEOTIDE SEQUENCE</scope>
    <source>
        <strain evidence="3">NIES-3785</strain>
    </source>
</reference>
<protein>
    <submittedName>
        <fullName evidence="3">Uncharacterized protein</fullName>
    </submittedName>
</protein>
<comment type="similarity">
    <text evidence="1">Belongs to the TCP11 family.</text>
</comment>
<dbReference type="PANTHER" id="PTHR12832:SF11">
    <property type="entry name" value="LD23868P"/>
    <property type="match status" value="1"/>
</dbReference>
<accession>A0A8J4LWA0</accession>
<dbReference type="PANTHER" id="PTHR12832">
    <property type="entry name" value="TESTIS-SPECIFIC PROTEIN PBS13 T-COMPLEX 11"/>
    <property type="match status" value="1"/>
</dbReference>
<organism evidence="3 4">
    <name type="scientific">Volvox reticuliferus</name>
    <dbReference type="NCBI Taxonomy" id="1737510"/>
    <lineage>
        <taxon>Eukaryota</taxon>
        <taxon>Viridiplantae</taxon>
        <taxon>Chlorophyta</taxon>
        <taxon>core chlorophytes</taxon>
        <taxon>Chlorophyceae</taxon>
        <taxon>CS clade</taxon>
        <taxon>Chlamydomonadales</taxon>
        <taxon>Volvocaceae</taxon>
        <taxon>Volvox</taxon>
    </lineage>
</organism>
<dbReference type="InterPro" id="IPR008862">
    <property type="entry name" value="Tcp11"/>
</dbReference>
<gene>
    <name evidence="3" type="ORF">Vretimale_16492</name>
</gene>
<evidence type="ECO:0000256" key="1">
    <source>
        <dbReference type="ARBA" id="ARBA00010954"/>
    </source>
</evidence>
<evidence type="ECO:0000313" key="3">
    <source>
        <dbReference type="EMBL" id="GIM13440.1"/>
    </source>
</evidence>
<feature type="compositionally biased region" description="Basic and acidic residues" evidence="2">
    <location>
        <begin position="225"/>
        <end position="244"/>
    </location>
</feature>